<dbReference type="Pfam" id="PF00215">
    <property type="entry name" value="OMPdecase"/>
    <property type="match status" value="1"/>
</dbReference>
<feature type="domain" description="Orotidine 5'-phosphate decarboxylase" evidence="9">
    <location>
        <begin position="200"/>
        <end position="275"/>
    </location>
</feature>
<evidence type="ECO:0000256" key="5">
    <source>
        <dbReference type="ARBA" id="ARBA00022793"/>
    </source>
</evidence>
<evidence type="ECO:0000313" key="11">
    <source>
        <dbReference type="Proteomes" id="UP000008672"/>
    </source>
</evidence>
<dbReference type="PANTHER" id="PTHR19278:SF9">
    <property type="entry name" value="URIDINE 5'-MONOPHOSPHATE SYNTHASE"/>
    <property type="match status" value="1"/>
</dbReference>
<evidence type="ECO:0000256" key="7">
    <source>
        <dbReference type="ARBA" id="ARBA00023239"/>
    </source>
</evidence>
<dbReference type="InterPro" id="IPR011060">
    <property type="entry name" value="RibuloseP-bd_barrel"/>
</dbReference>
<accession>H2ZRL8</accession>
<dbReference type="HOGENOM" id="CLU_049275_0_0_1"/>
<proteinExistence type="inferred from homology"/>
<dbReference type="SUPFAM" id="SSF51366">
    <property type="entry name" value="Ribulose-phoshate binding barrel"/>
    <property type="match status" value="1"/>
</dbReference>
<dbReference type="InterPro" id="IPR000836">
    <property type="entry name" value="PRTase_dom"/>
</dbReference>
<comment type="pathway">
    <text evidence="1">Pyrimidine metabolism; UMP biosynthesis via de novo pathway; UMP from orotate: step 2/2.</text>
</comment>
<dbReference type="HAMAP" id="MF_01208">
    <property type="entry name" value="PyrE"/>
    <property type="match status" value="1"/>
</dbReference>
<evidence type="ECO:0000256" key="1">
    <source>
        <dbReference type="ARBA" id="ARBA00004861"/>
    </source>
</evidence>
<keyword evidence="4" id="KW-0808">Transferase</keyword>
<dbReference type="InterPro" id="IPR023031">
    <property type="entry name" value="OPRT"/>
</dbReference>
<dbReference type="GO" id="GO:0004588">
    <property type="term" value="F:orotate phosphoribosyltransferase activity"/>
    <property type="evidence" value="ECO:0007669"/>
    <property type="project" value="InterPro"/>
</dbReference>
<dbReference type="STRING" id="7897.ENSLACP00000000039"/>
<keyword evidence="6" id="KW-0665">Pyrimidine biosynthesis</keyword>
<evidence type="ECO:0000256" key="4">
    <source>
        <dbReference type="ARBA" id="ARBA00022679"/>
    </source>
</evidence>
<dbReference type="EMBL" id="AFYH01282731">
    <property type="status" value="NOT_ANNOTATED_CDS"/>
    <property type="molecule type" value="Genomic_DNA"/>
</dbReference>
<dbReference type="InterPro" id="IPR029057">
    <property type="entry name" value="PRTase-like"/>
</dbReference>
<dbReference type="GO" id="GO:0044205">
    <property type="term" value="P:'de novo' UMP biosynthetic process"/>
    <property type="evidence" value="ECO:0007669"/>
    <property type="project" value="UniProtKB-UniPathway"/>
</dbReference>
<evidence type="ECO:0000313" key="10">
    <source>
        <dbReference type="Ensembl" id="ENSLACP00000000039.1"/>
    </source>
</evidence>
<reference evidence="10" key="3">
    <citation type="submission" date="2025-09" db="UniProtKB">
        <authorList>
            <consortium name="Ensembl"/>
        </authorList>
    </citation>
    <scope>IDENTIFICATION</scope>
</reference>
<reference evidence="10" key="2">
    <citation type="submission" date="2025-08" db="UniProtKB">
        <authorList>
            <consortium name="Ensembl"/>
        </authorList>
    </citation>
    <scope>IDENTIFICATION</scope>
</reference>
<dbReference type="CDD" id="cd06223">
    <property type="entry name" value="PRTases_typeI"/>
    <property type="match status" value="1"/>
</dbReference>
<protein>
    <submittedName>
        <fullName evidence="10">Uridine monophosphate synthetase</fullName>
    </submittedName>
</protein>
<dbReference type="InterPro" id="IPR013785">
    <property type="entry name" value="Aldolase_TIM"/>
</dbReference>
<dbReference type="GO" id="GO:0004590">
    <property type="term" value="F:orotidine-5'-phosphate decarboxylase activity"/>
    <property type="evidence" value="ECO:0007669"/>
    <property type="project" value="InterPro"/>
</dbReference>
<dbReference type="InterPro" id="IPR001754">
    <property type="entry name" value="OMPdeCOase_dom"/>
</dbReference>
<dbReference type="Bgee" id="ENSLACG00000000033">
    <property type="expression patterns" value="Expressed in muscle tissue and 6 other cell types or tissues"/>
</dbReference>
<dbReference type="UniPathway" id="UPA00070">
    <property type="reaction ID" value="UER00119"/>
</dbReference>
<dbReference type="GO" id="GO:0006207">
    <property type="term" value="P:'de novo' pyrimidine nucleobase biosynthetic process"/>
    <property type="evidence" value="ECO:0007669"/>
    <property type="project" value="InterPro"/>
</dbReference>
<dbReference type="InParanoid" id="H2ZRL8"/>
<organism evidence="10 11">
    <name type="scientific">Latimeria chalumnae</name>
    <name type="common">Coelacanth</name>
    <dbReference type="NCBI Taxonomy" id="7897"/>
    <lineage>
        <taxon>Eukaryota</taxon>
        <taxon>Metazoa</taxon>
        <taxon>Chordata</taxon>
        <taxon>Craniata</taxon>
        <taxon>Vertebrata</taxon>
        <taxon>Euteleostomi</taxon>
        <taxon>Coelacanthiformes</taxon>
        <taxon>Coelacanthidae</taxon>
        <taxon>Latimeria</taxon>
    </lineage>
</organism>
<dbReference type="InterPro" id="IPR018089">
    <property type="entry name" value="OMPdecase_AS"/>
</dbReference>
<evidence type="ECO:0000256" key="3">
    <source>
        <dbReference type="ARBA" id="ARBA00022676"/>
    </source>
</evidence>
<dbReference type="OMA" id="NYNVHLH"/>
<dbReference type="EMBL" id="AFYH01282732">
    <property type="status" value="NOT_ANNOTATED_CDS"/>
    <property type="molecule type" value="Genomic_DNA"/>
</dbReference>
<dbReference type="Ensembl" id="ENSLACT00000000040.1">
    <property type="protein sequence ID" value="ENSLACP00000000039.1"/>
    <property type="gene ID" value="ENSLACG00000000033.1"/>
</dbReference>
<dbReference type="Proteomes" id="UP000008672">
    <property type="component" value="Unassembled WGS sequence"/>
</dbReference>
<comment type="pathway">
    <text evidence="2">Pyrimidine metabolism; UMP biosynthesis via de novo pathway; UMP from orotate: step 1/2.</text>
</comment>
<dbReference type="AlphaFoldDB" id="H2ZRL8"/>
<gene>
    <name evidence="10" type="primary">UMPS</name>
</gene>
<feature type="domain" description="Phosphoribosyltransferase" evidence="8">
    <location>
        <begin position="1"/>
        <end position="110"/>
    </location>
</feature>
<evidence type="ECO:0000256" key="6">
    <source>
        <dbReference type="ARBA" id="ARBA00022975"/>
    </source>
</evidence>
<dbReference type="FunCoup" id="H2ZRL8">
    <property type="interactions" value="3625"/>
</dbReference>
<evidence type="ECO:0000259" key="8">
    <source>
        <dbReference type="Pfam" id="PF00156"/>
    </source>
</evidence>
<evidence type="ECO:0000256" key="2">
    <source>
        <dbReference type="ARBA" id="ARBA00004889"/>
    </source>
</evidence>
<keyword evidence="5" id="KW-0210">Decarboxylase</keyword>
<dbReference type="GeneTree" id="ENSGT00390000001856"/>
<name>H2ZRL8_LATCH</name>
<dbReference type="PANTHER" id="PTHR19278">
    <property type="entry name" value="OROTATE PHOSPHORIBOSYLTRANSFERASE"/>
    <property type="match status" value="1"/>
</dbReference>
<dbReference type="Gene3D" id="3.20.20.70">
    <property type="entry name" value="Aldolase class I"/>
    <property type="match status" value="1"/>
</dbReference>
<dbReference type="eggNOG" id="KOG1377">
    <property type="taxonomic scope" value="Eukaryota"/>
</dbReference>
<keyword evidence="3" id="KW-0328">Glycosyltransferase</keyword>
<evidence type="ECO:0000259" key="9">
    <source>
        <dbReference type="Pfam" id="PF00215"/>
    </source>
</evidence>
<dbReference type="Gene3D" id="3.40.50.2020">
    <property type="match status" value="1"/>
</dbReference>
<keyword evidence="11" id="KW-1185">Reference proteome</keyword>
<dbReference type="PROSITE" id="PS00156">
    <property type="entry name" value="OMPDECASE"/>
    <property type="match status" value="1"/>
</dbReference>
<sequence>VAGLLFQTAKDAGVNYDSICGVPYTALPLATIICSSNEIPMLLRRKEAKDYGTRRLVEGTITPGQVCLIIEDVVTSGSSVFETTEVLKKEGLVVKDAIVLIDREQGGKARLEEAGICLHSVCSLSRLLEILHKRERIDAEMLETVRKFIRENNTWKPARENRLPPAANVCKEMSYAARAELPGAHPLAARLFEVMEKKQTNLCLSADVTDSEELLGLADSLGPEICVLKTHVDILSDYSAGVTEQLKALADHHGFLIFEDRKFADIGNTVKKQYEGNCGNGGSSNFHFRA</sequence>
<keyword evidence="7" id="KW-0456">Lyase</keyword>
<dbReference type="SUPFAM" id="SSF53271">
    <property type="entry name" value="PRTase-like"/>
    <property type="match status" value="1"/>
</dbReference>
<reference evidence="11" key="1">
    <citation type="submission" date="2011-08" db="EMBL/GenBank/DDBJ databases">
        <title>The draft genome of Latimeria chalumnae.</title>
        <authorList>
            <person name="Di Palma F."/>
            <person name="Alfoldi J."/>
            <person name="Johnson J."/>
            <person name="Berlin A."/>
            <person name="Gnerre S."/>
            <person name="Jaffe D."/>
            <person name="MacCallum I."/>
            <person name="Young S."/>
            <person name="Walker B.J."/>
            <person name="Lander E."/>
            <person name="Lindblad-Toh K."/>
        </authorList>
    </citation>
    <scope>NUCLEOTIDE SEQUENCE [LARGE SCALE GENOMIC DNA]</scope>
    <source>
        <strain evidence="11">Wild caught</strain>
    </source>
</reference>
<dbReference type="Pfam" id="PF00156">
    <property type="entry name" value="Pribosyltran"/>
    <property type="match status" value="1"/>
</dbReference>